<keyword evidence="1" id="KW-0732">Signal</keyword>
<name>A0A0S2TFH9_9GAMM</name>
<proteinExistence type="predicted"/>
<dbReference type="Gene3D" id="2.40.50.200">
    <property type="entry name" value="Bacterial OB-fold"/>
    <property type="match status" value="2"/>
</dbReference>
<dbReference type="InterPro" id="IPR043724">
    <property type="entry name" value="DUF5666"/>
</dbReference>
<reference evidence="3" key="1">
    <citation type="submission" date="2015-10" db="EMBL/GenBank/DDBJ databases">
        <title>Description of Candidatus Tenderia electrophaga gen. nov, sp. nov., an Uncultivated Electroautotroph from a Biocathode Enrichment.</title>
        <authorList>
            <person name="Eddie B.J."/>
            <person name="Malanoski A.P."/>
            <person name="Wang Z."/>
            <person name="Hall R.J."/>
            <person name="Oh S.D."/>
            <person name="Heiner C."/>
            <person name="Lin B."/>
            <person name="Strycharz-Glaven S.M."/>
        </authorList>
    </citation>
    <scope>NUCLEOTIDE SEQUENCE [LARGE SCALE GENOMIC DNA]</scope>
    <source>
        <strain evidence="3">NRL1</strain>
    </source>
</reference>
<dbReference type="AlphaFoldDB" id="A0A0S2TFH9"/>
<dbReference type="Proteomes" id="UP000055136">
    <property type="component" value="Chromosome"/>
</dbReference>
<dbReference type="KEGG" id="tee:Tel_12420"/>
<gene>
    <name evidence="3" type="ORF">Tel_12420</name>
</gene>
<evidence type="ECO:0000313" key="3">
    <source>
        <dbReference type="EMBL" id="ALP53874.1"/>
    </source>
</evidence>
<sequence>MSQHKKHLPICLVSAGILFASTPVFAADPGEKPAGSWITVNGTVVSATDDSFRLDYGEGLITVEMDDWDWYGDAYMLLDGDNVTVRGIIDDDLFEKRSIEASSVYVENLNSYFYANPADEEDMSYVLAYPTVTIRPLEDGSWLNVSGTVASIDGREFTLDTGGDTIEVDTDEMIYNPLDDEGIQQIDKGDYVSVSGALDLGFFEGREIEAYAVTSLNLD</sequence>
<feature type="signal peptide" evidence="1">
    <location>
        <begin position="1"/>
        <end position="26"/>
    </location>
</feature>
<accession>A0A0S2TFH9</accession>
<evidence type="ECO:0000259" key="2">
    <source>
        <dbReference type="Pfam" id="PF18914"/>
    </source>
</evidence>
<dbReference type="Pfam" id="PF18914">
    <property type="entry name" value="DUF5666"/>
    <property type="match status" value="1"/>
</dbReference>
<protein>
    <recommendedName>
        <fullName evidence="2">DUF5666 domain-containing protein</fullName>
    </recommendedName>
</protein>
<feature type="chain" id="PRO_5006605016" description="DUF5666 domain-containing protein" evidence="1">
    <location>
        <begin position="27"/>
        <end position="219"/>
    </location>
</feature>
<feature type="domain" description="DUF5666" evidence="2">
    <location>
        <begin position="147"/>
        <end position="199"/>
    </location>
</feature>
<evidence type="ECO:0000256" key="1">
    <source>
        <dbReference type="SAM" id="SignalP"/>
    </source>
</evidence>
<evidence type="ECO:0000313" key="4">
    <source>
        <dbReference type="Proteomes" id="UP000055136"/>
    </source>
</evidence>
<organism evidence="3 4">
    <name type="scientific">Candidatus Tenderia electrophaga</name>
    <dbReference type="NCBI Taxonomy" id="1748243"/>
    <lineage>
        <taxon>Bacteria</taxon>
        <taxon>Pseudomonadati</taxon>
        <taxon>Pseudomonadota</taxon>
        <taxon>Gammaproteobacteria</taxon>
        <taxon>Candidatus Tenderiales</taxon>
        <taxon>Candidatus Tenderiaceae</taxon>
        <taxon>Candidatus Tenderia</taxon>
    </lineage>
</organism>
<dbReference type="EMBL" id="CP013099">
    <property type="protein sequence ID" value="ALP53874.1"/>
    <property type="molecule type" value="Genomic_DNA"/>
</dbReference>
<keyword evidence="4" id="KW-1185">Reference proteome</keyword>
<dbReference type="SUPFAM" id="SSF101756">
    <property type="entry name" value="Hypothetical protein YgiW"/>
    <property type="match status" value="1"/>
</dbReference>
<dbReference type="InterPro" id="IPR036700">
    <property type="entry name" value="BOBF_sf"/>
</dbReference>